<keyword evidence="2" id="KW-0723">Serine/threonine-protein kinase</keyword>
<comment type="caution">
    <text evidence="9">The sequence shown here is derived from an EMBL/GenBank/DDBJ whole genome shotgun (WGS) entry which is preliminary data.</text>
</comment>
<keyword evidence="6" id="KW-0067">ATP-binding</keyword>
<keyword evidence="3" id="KW-0808">Transferase</keyword>
<organism evidence="9 10">
    <name type="scientific">Tritrichomonas foetus</name>
    <dbReference type="NCBI Taxonomy" id="1144522"/>
    <lineage>
        <taxon>Eukaryota</taxon>
        <taxon>Metamonada</taxon>
        <taxon>Parabasalia</taxon>
        <taxon>Tritrichomonadida</taxon>
        <taxon>Tritrichomonadidae</taxon>
        <taxon>Tritrichomonas</taxon>
    </lineage>
</organism>
<comment type="catalytic activity">
    <reaction evidence="8">
        <text>L-seryl-[protein] + ATP = O-phospho-L-seryl-[protein] + ADP + H(+)</text>
        <dbReference type="Rhea" id="RHEA:17989"/>
        <dbReference type="Rhea" id="RHEA-COMP:9863"/>
        <dbReference type="Rhea" id="RHEA-COMP:11604"/>
        <dbReference type="ChEBI" id="CHEBI:15378"/>
        <dbReference type="ChEBI" id="CHEBI:29999"/>
        <dbReference type="ChEBI" id="CHEBI:30616"/>
        <dbReference type="ChEBI" id="CHEBI:83421"/>
        <dbReference type="ChEBI" id="CHEBI:456216"/>
        <dbReference type="EC" id="2.7.11.1"/>
    </reaction>
</comment>
<keyword evidence="10" id="KW-1185">Reference proteome</keyword>
<dbReference type="OrthoDB" id="10477041at2759"/>
<keyword evidence="4" id="KW-0547">Nucleotide-binding</keyword>
<evidence type="ECO:0000256" key="2">
    <source>
        <dbReference type="ARBA" id="ARBA00022527"/>
    </source>
</evidence>
<dbReference type="GeneID" id="94839229"/>
<gene>
    <name evidence="9" type="ORF">TRFO_25707</name>
</gene>
<dbReference type="VEuPathDB" id="TrichDB:TRFO_25707"/>
<dbReference type="PANTHER" id="PTHR43895:SF32">
    <property type="entry name" value="SERINE_THREONINE-PROTEIN KINASE CHK1"/>
    <property type="match status" value="1"/>
</dbReference>
<name>A0A1J4K515_9EUKA</name>
<protein>
    <recommendedName>
        <fullName evidence="1">non-specific serine/threonine protein kinase</fullName>
        <ecNumber evidence="1">2.7.11.1</ecNumber>
    </recommendedName>
</protein>
<proteinExistence type="predicted"/>
<evidence type="ECO:0000256" key="7">
    <source>
        <dbReference type="ARBA" id="ARBA00047899"/>
    </source>
</evidence>
<accession>A0A1J4K515</accession>
<sequence>MCFNLFCRLESLKKWDGEKISFMFSTNIQGYLPFDDPSIRNLLAKVKRGHFTMPEFHPNIKDLISKMMTVDPAQRITMEGIKNHPAFRFGLPTTYIVPIPIPFPDFSNPIDPSIISVDVKNSLLKIGISEEEIQYGLMSTESNPVKVFVMLLTRQIQLNELPWESSITSIESSQNIPIESIPGHTFGNGVVNQSNLYERKKPIPDVSSPDGFSLAMRVNWFQLDTQYVEYDVDETFGPVVIPLVQLMNALEHIVIQLKYSFFHPNDLQILGRNERDTYLIIDVTFTTAEALSIHLQMKNAAQEDRETLCRAISELTAAVL</sequence>
<dbReference type="PANTHER" id="PTHR43895">
    <property type="entry name" value="CALCIUM/CALMODULIN-DEPENDENT PROTEIN KINASE KINASE-RELATED"/>
    <property type="match status" value="1"/>
</dbReference>
<evidence type="ECO:0000256" key="6">
    <source>
        <dbReference type="ARBA" id="ARBA00022840"/>
    </source>
</evidence>
<dbReference type="GO" id="GO:0005524">
    <property type="term" value="F:ATP binding"/>
    <property type="evidence" value="ECO:0007669"/>
    <property type="project" value="UniProtKB-KW"/>
</dbReference>
<keyword evidence="5 9" id="KW-0418">Kinase</keyword>
<dbReference type="EMBL" id="MLAK01000730">
    <property type="protein sequence ID" value="OHT06291.1"/>
    <property type="molecule type" value="Genomic_DNA"/>
</dbReference>
<dbReference type="EC" id="2.7.11.1" evidence="1"/>
<dbReference type="Proteomes" id="UP000179807">
    <property type="component" value="Unassembled WGS sequence"/>
</dbReference>
<evidence type="ECO:0000256" key="3">
    <source>
        <dbReference type="ARBA" id="ARBA00022679"/>
    </source>
</evidence>
<dbReference type="GO" id="GO:0007165">
    <property type="term" value="P:signal transduction"/>
    <property type="evidence" value="ECO:0007669"/>
    <property type="project" value="TreeGrafter"/>
</dbReference>
<evidence type="ECO:0000256" key="5">
    <source>
        <dbReference type="ARBA" id="ARBA00022777"/>
    </source>
</evidence>
<evidence type="ECO:0000256" key="4">
    <source>
        <dbReference type="ARBA" id="ARBA00022741"/>
    </source>
</evidence>
<reference evidence="9" key="1">
    <citation type="submission" date="2016-10" db="EMBL/GenBank/DDBJ databases">
        <authorList>
            <person name="Benchimol M."/>
            <person name="Almeida L.G."/>
            <person name="Vasconcelos A.T."/>
            <person name="Perreira-Neves A."/>
            <person name="Rosa I.A."/>
            <person name="Tasca T."/>
            <person name="Bogo M.R."/>
            <person name="de Souza W."/>
        </authorList>
    </citation>
    <scope>NUCLEOTIDE SEQUENCE [LARGE SCALE GENOMIC DNA]</scope>
    <source>
        <strain evidence="9">K</strain>
    </source>
</reference>
<evidence type="ECO:0000256" key="1">
    <source>
        <dbReference type="ARBA" id="ARBA00012513"/>
    </source>
</evidence>
<dbReference type="SUPFAM" id="SSF56112">
    <property type="entry name" value="Protein kinase-like (PK-like)"/>
    <property type="match status" value="1"/>
</dbReference>
<dbReference type="RefSeq" id="XP_068359427.1">
    <property type="nucleotide sequence ID" value="XM_068504525.1"/>
</dbReference>
<dbReference type="AlphaFoldDB" id="A0A1J4K515"/>
<comment type="catalytic activity">
    <reaction evidence="7">
        <text>L-threonyl-[protein] + ATP = O-phospho-L-threonyl-[protein] + ADP + H(+)</text>
        <dbReference type="Rhea" id="RHEA:46608"/>
        <dbReference type="Rhea" id="RHEA-COMP:11060"/>
        <dbReference type="Rhea" id="RHEA-COMP:11605"/>
        <dbReference type="ChEBI" id="CHEBI:15378"/>
        <dbReference type="ChEBI" id="CHEBI:30013"/>
        <dbReference type="ChEBI" id="CHEBI:30616"/>
        <dbReference type="ChEBI" id="CHEBI:61977"/>
        <dbReference type="ChEBI" id="CHEBI:456216"/>
        <dbReference type="EC" id="2.7.11.1"/>
    </reaction>
</comment>
<evidence type="ECO:0000313" key="10">
    <source>
        <dbReference type="Proteomes" id="UP000179807"/>
    </source>
</evidence>
<dbReference type="GO" id="GO:0004674">
    <property type="term" value="F:protein serine/threonine kinase activity"/>
    <property type="evidence" value="ECO:0007669"/>
    <property type="project" value="UniProtKB-KW"/>
</dbReference>
<dbReference type="Gene3D" id="1.10.510.10">
    <property type="entry name" value="Transferase(Phosphotransferase) domain 1"/>
    <property type="match status" value="1"/>
</dbReference>
<evidence type="ECO:0000256" key="8">
    <source>
        <dbReference type="ARBA" id="ARBA00048679"/>
    </source>
</evidence>
<dbReference type="InterPro" id="IPR011009">
    <property type="entry name" value="Kinase-like_dom_sf"/>
</dbReference>
<evidence type="ECO:0000313" key="9">
    <source>
        <dbReference type="EMBL" id="OHT06291.1"/>
    </source>
</evidence>